<dbReference type="Pfam" id="PF05739">
    <property type="entry name" value="SNARE"/>
    <property type="match status" value="1"/>
</dbReference>
<dbReference type="PROSITE" id="PS00914">
    <property type="entry name" value="SYNTAXIN"/>
    <property type="match status" value="1"/>
</dbReference>
<comment type="subcellular location">
    <subcellularLocation>
        <location evidence="1">Membrane</location>
        <topology evidence="1">Single-pass type IV membrane protein</topology>
    </subcellularLocation>
</comment>
<feature type="region of interest" description="Disordered" evidence="9">
    <location>
        <begin position="169"/>
        <end position="231"/>
    </location>
</feature>
<dbReference type="InterPro" id="IPR000727">
    <property type="entry name" value="T_SNARE_dom"/>
</dbReference>
<dbReference type="PANTHER" id="PTHR19957">
    <property type="entry name" value="SYNTAXIN"/>
    <property type="match status" value="1"/>
</dbReference>
<keyword evidence="5 10" id="KW-1133">Transmembrane helix</keyword>
<evidence type="ECO:0000256" key="4">
    <source>
        <dbReference type="ARBA" id="ARBA00022692"/>
    </source>
</evidence>
<dbReference type="GO" id="GO:0005484">
    <property type="term" value="F:SNAP receptor activity"/>
    <property type="evidence" value="ECO:0007669"/>
    <property type="project" value="InterPro"/>
</dbReference>
<dbReference type="GO" id="GO:0000149">
    <property type="term" value="F:SNARE binding"/>
    <property type="evidence" value="ECO:0007669"/>
    <property type="project" value="TreeGrafter"/>
</dbReference>
<feature type="domain" description="T-SNARE coiled-coil homology" evidence="11">
    <location>
        <begin position="251"/>
        <end position="313"/>
    </location>
</feature>
<evidence type="ECO:0000256" key="3">
    <source>
        <dbReference type="ARBA" id="ARBA00022448"/>
    </source>
</evidence>
<dbReference type="InterPro" id="IPR010989">
    <property type="entry name" value="SNARE"/>
</dbReference>
<dbReference type="InterPro" id="IPR045242">
    <property type="entry name" value="Syntaxin"/>
</dbReference>
<evidence type="ECO:0000256" key="8">
    <source>
        <dbReference type="SAM" id="Coils"/>
    </source>
</evidence>
<evidence type="ECO:0000256" key="10">
    <source>
        <dbReference type="SAM" id="Phobius"/>
    </source>
</evidence>
<dbReference type="SMART" id="SM00397">
    <property type="entry name" value="t_SNARE"/>
    <property type="match status" value="1"/>
</dbReference>
<keyword evidence="3" id="KW-0813">Transport</keyword>
<protein>
    <recommendedName>
        <fullName evidence="11">t-SNARE coiled-coil homology domain-containing protein</fullName>
    </recommendedName>
</protein>
<dbReference type="GO" id="GO:0000139">
    <property type="term" value="C:Golgi membrane"/>
    <property type="evidence" value="ECO:0007669"/>
    <property type="project" value="TreeGrafter"/>
</dbReference>
<dbReference type="GO" id="GO:0006886">
    <property type="term" value="P:intracellular protein transport"/>
    <property type="evidence" value="ECO:0007669"/>
    <property type="project" value="InterPro"/>
</dbReference>
<evidence type="ECO:0000256" key="9">
    <source>
        <dbReference type="SAM" id="MobiDB-lite"/>
    </source>
</evidence>
<feature type="compositionally biased region" description="Basic and acidic residues" evidence="9">
    <location>
        <begin position="169"/>
        <end position="178"/>
    </location>
</feature>
<keyword evidence="4 10" id="KW-0812">Transmembrane</keyword>
<comment type="similarity">
    <text evidence="2">Belongs to the syntaxin family.</text>
</comment>
<evidence type="ECO:0000256" key="2">
    <source>
        <dbReference type="ARBA" id="ARBA00009063"/>
    </source>
</evidence>
<accession>A0A7S3M790</accession>
<dbReference type="GO" id="GO:0048278">
    <property type="term" value="P:vesicle docking"/>
    <property type="evidence" value="ECO:0007669"/>
    <property type="project" value="TreeGrafter"/>
</dbReference>
<dbReference type="GO" id="GO:0006888">
    <property type="term" value="P:endoplasmic reticulum to Golgi vesicle-mediated transport"/>
    <property type="evidence" value="ECO:0007669"/>
    <property type="project" value="TreeGrafter"/>
</dbReference>
<dbReference type="PROSITE" id="PS50192">
    <property type="entry name" value="T_SNARE"/>
    <property type="match status" value="1"/>
</dbReference>
<dbReference type="Gene3D" id="1.20.58.70">
    <property type="match status" value="1"/>
</dbReference>
<gene>
    <name evidence="12" type="ORF">SELO1098_LOCUS13460</name>
</gene>
<feature type="compositionally biased region" description="Polar residues" evidence="9">
    <location>
        <begin position="220"/>
        <end position="229"/>
    </location>
</feature>
<evidence type="ECO:0000256" key="6">
    <source>
        <dbReference type="ARBA" id="ARBA00023054"/>
    </source>
</evidence>
<dbReference type="InterPro" id="IPR006012">
    <property type="entry name" value="Syntaxin/epimorphin_CS"/>
</dbReference>
<organism evidence="12">
    <name type="scientific">Spumella elongata</name>
    <dbReference type="NCBI Taxonomy" id="89044"/>
    <lineage>
        <taxon>Eukaryota</taxon>
        <taxon>Sar</taxon>
        <taxon>Stramenopiles</taxon>
        <taxon>Ochrophyta</taxon>
        <taxon>Chrysophyceae</taxon>
        <taxon>Chromulinales</taxon>
        <taxon>Chromulinaceae</taxon>
        <taxon>Spumella</taxon>
    </lineage>
</organism>
<dbReference type="CDD" id="cd15844">
    <property type="entry name" value="SNARE_syntaxin5"/>
    <property type="match status" value="1"/>
</dbReference>
<dbReference type="GO" id="GO:0006906">
    <property type="term" value="P:vesicle fusion"/>
    <property type="evidence" value="ECO:0007669"/>
    <property type="project" value="TreeGrafter"/>
</dbReference>
<evidence type="ECO:0000313" key="12">
    <source>
        <dbReference type="EMBL" id="CAE0284619.1"/>
    </source>
</evidence>
<dbReference type="EMBL" id="HBIC01027001">
    <property type="protein sequence ID" value="CAE0284619.1"/>
    <property type="molecule type" value="Transcribed_RNA"/>
</dbReference>
<name>A0A7S3M790_9STRA</name>
<feature type="transmembrane region" description="Helical" evidence="10">
    <location>
        <begin position="323"/>
        <end position="342"/>
    </location>
</feature>
<dbReference type="PANTHER" id="PTHR19957:SF3">
    <property type="entry name" value="SYNTAXIN-5"/>
    <property type="match status" value="1"/>
</dbReference>
<keyword evidence="6 8" id="KW-0175">Coiled coil</keyword>
<sequence length="343" mass="38489">MCERTQEFMQLVNKAVPSSSSSRKALEVPKTKTAFNEAASEVAKGVHKTSALLTKLTNLVRRQGLFDDPTDEINSLIFRIKQDLDDLNAKCDSAQQYIDSKKSMFGESKDQSSNHNKQVVNHLKTDLMHATKGFKTILEVRSSKMKDQQVRKVELTGKGMLSPTKLLKEQAAKQESAKKGSFLNGNANENSLTVRTPSSKRPPLPSPYGIQPYDNHQHSNHNSNGFYNNQGDLEGQAQEQQQLLLDPIADSQYYDARERAVTEVERTIVELGSLFNRLATMISEQQQLVERVDEDVETATQNANQAQELLAKAYEKVSSNRGMYMKIGGILALFLLFFVLFLL</sequence>
<dbReference type="SUPFAM" id="SSF47661">
    <property type="entry name" value="t-snare proteins"/>
    <property type="match status" value="1"/>
</dbReference>
<dbReference type="GO" id="GO:0031201">
    <property type="term" value="C:SNARE complex"/>
    <property type="evidence" value="ECO:0007669"/>
    <property type="project" value="TreeGrafter"/>
</dbReference>
<dbReference type="AlphaFoldDB" id="A0A7S3M790"/>
<evidence type="ECO:0000256" key="1">
    <source>
        <dbReference type="ARBA" id="ARBA00004211"/>
    </source>
</evidence>
<proteinExistence type="inferred from homology"/>
<feature type="coiled-coil region" evidence="8">
    <location>
        <begin position="282"/>
        <end position="316"/>
    </location>
</feature>
<feature type="compositionally biased region" description="Polar residues" evidence="9">
    <location>
        <begin position="183"/>
        <end position="199"/>
    </location>
</feature>
<reference evidence="12" key="1">
    <citation type="submission" date="2021-01" db="EMBL/GenBank/DDBJ databases">
        <authorList>
            <person name="Corre E."/>
            <person name="Pelletier E."/>
            <person name="Niang G."/>
            <person name="Scheremetjew M."/>
            <person name="Finn R."/>
            <person name="Kale V."/>
            <person name="Holt S."/>
            <person name="Cochrane G."/>
            <person name="Meng A."/>
            <person name="Brown T."/>
            <person name="Cohen L."/>
        </authorList>
    </citation>
    <scope>NUCLEOTIDE SEQUENCE</scope>
    <source>
        <strain evidence="12">CCAP 955/1</strain>
    </source>
</reference>
<evidence type="ECO:0000256" key="5">
    <source>
        <dbReference type="ARBA" id="ARBA00022989"/>
    </source>
</evidence>
<evidence type="ECO:0000256" key="7">
    <source>
        <dbReference type="ARBA" id="ARBA00023136"/>
    </source>
</evidence>
<keyword evidence="7 10" id="KW-0472">Membrane</keyword>
<evidence type="ECO:0000259" key="11">
    <source>
        <dbReference type="PROSITE" id="PS50192"/>
    </source>
</evidence>